<dbReference type="HOGENOM" id="CLU_054760_1_1_9"/>
<dbReference type="PANTHER" id="PTHR10819">
    <property type="entry name" value="PHOSPHOTRIESTERASE-RELATED"/>
    <property type="match status" value="1"/>
</dbReference>
<dbReference type="InterPro" id="IPR032466">
    <property type="entry name" value="Metal_Hydrolase"/>
</dbReference>
<keyword evidence="1 4" id="KW-0479">Metal-binding</keyword>
<dbReference type="RefSeq" id="WP_006778831.1">
    <property type="nucleotide sequence ID" value="NZ_CP040506.1"/>
</dbReference>
<dbReference type="Gene3D" id="3.20.20.140">
    <property type="entry name" value="Metal-dependent hydrolases"/>
    <property type="match status" value="1"/>
</dbReference>
<evidence type="ECO:0000313" key="7">
    <source>
        <dbReference type="Proteomes" id="UP000005384"/>
    </source>
</evidence>
<dbReference type="SUPFAM" id="SSF51556">
    <property type="entry name" value="Metallo-dependent hydrolases"/>
    <property type="match status" value="1"/>
</dbReference>
<proteinExistence type="inferred from homology"/>
<dbReference type="InterPro" id="IPR001559">
    <property type="entry name" value="Phosphotriesterase"/>
</dbReference>
<dbReference type="GO" id="GO:0016787">
    <property type="term" value="F:hydrolase activity"/>
    <property type="evidence" value="ECO:0007669"/>
    <property type="project" value="UniProtKB-KW"/>
</dbReference>
<dbReference type="AlphaFoldDB" id="G5IBC3"/>
<name>G5IBC3_9FIRM</name>
<comment type="caution">
    <text evidence="6">The sequence shown here is derived from an EMBL/GenBank/DDBJ whole genome shotgun (WGS) entry which is preliminary data.</text>
</comment>
<dbReference type="GO" id="GO:0008270">
    <property type="term" value="F:zinc ion binding"/>
    <property type="evidence" value="ECO:0007669"/>
    <property type="project" value="InterPro"/>
</dbReference>
<evidence type="ECO:0000256" key="1">
    <source>
        <dbReference type="ARBA" id="ARBA00022723"/>
    </source>
</evidence>
<keyword evidence="2" id="KW-0378">Hydrolase</keyword>
<sequence length="318" mass="35634">MRYIETVLGQIKPEELGITDYHDHLITIGGGEEKVDRDLRLDRVDYAISAMKSWKALGGDMLVDMNPIDCGRQVEMLKEISAESGVRIIACTGFQRSIYYDAEHWVNKYPVEEVARLIAEEVELGVEINNYNGPIVMRSTAKAGVIKFATHYNMIKPMELKVIEAGCMASLRTGAPISTHTERGTMGLEVIELVKKFGVDPRRVTLGHVDRNPDLEYHKKMAAQGVTLGYDGPSRAKYWPDCVLIELIKGMCEAGYAGNIMLGGDNGRASMWKEYGGAYGHNYILENFVPRMRESGISEEDIHKMLVENPARQFAIEK</sequence>
<feature type="binding site" description="via carbamate group" evidence="4">
    <location>
        <position position="147"/>
    </location>
    <ligand>
        <name>Zn(2+)</name>
        <dbReference type="ChEBI" id="CHEBI:29105"/>
        <label>1</label>
    </ligand>
</feature>
<comment type="similarity">
    <text evidence="5">Belongs to the metallo-dependent hydrolases superfamily. Phosphotriesterase family.</text>
</comment>
<feature type="modified residue" description="N6-carboxylysine" evidence="3 5">
    <location>
        <position position="147"/>
    </location>
</feature>
<gene>
    <name evidence="6" type="ORF">HMPREF9473_00845</name>
</gene>
<evidence type="ECO:0000313" key="6">
    <source>
        <dbReference type="EMBL" id="EHI61230.1"/>
    </source>
</evidence>
<protein>
    <recommendedName>
        <fullName evidence="8">Phosphotriesterase</fullName>
    </recommendedName>
</protein>
<dbReference type="EMBL" id="ADLN01000006">
    <property type="protein sequence ID" value="EHI61230.1"/>
    <property type="molecule type" value="Genomic_DNA"/>
</dbReference>
<dbReference type="Proteomes" id="UP000005384">
    <property type="component" value="Unassembled WGS sequence"/>
</dbReference>
<organism evidence="6 7">
    <name type="scientific">Hungatella hathewayi WAL-18680</name>
    <dbReference type="NCBI Taxonomy" id="742737"/>
    <lineage>
        <taxon>Bacteria</taxon>
        <taxon>Bacillati</taxon>
        <taxon>Bacillota</taxon>
        <taxon>Clostridia</taxon>
        <taxon>Lachnospirales</taxon>
        <taxon>Lachnospiraceae</taxon>
        <taxon>Hungatella</taxon>
    </lineage>
</organism>
<feature type="binding site" evidence="4">
    <location>
        <position position="265"/>
    </location>
    <ligand>
        <name>Zn(2+)</name>
        <dbReference type="ChEBI" id="CHEBI:29105"/>
        <label>1</label>
    </ligand>
</feature>
<feature type="binding site" evidence="4">
    <location>
        <position position="208"/>
    </location>
    <ligand>
        <name>Zn(2+)</name>
        <dbReference type="ChEBI" id="CHEBI:29105"/>
        <label>2</label>
    </ligand>
</feature>
<evidence type="ECO:0000256" key="4">
    <source>
        <dbReference type="PIRSR" id="PIRSR601559-51"/>
    </source>
</evidence>
<feature type="binding site" evidence="4">
    <location>
        <position position="24"/>
    </location>
    <ligand>
        <name>Zn(2+)</name>
        <dbReference type="ChEBI" id="CHEBI:29105"/>
        <label>1</label>
    </ligand>
</feature>
<dbReference type="PATRIC" id="fig|742737.3.peg.840"/>
<evidence type="ECO:0000256" key="3">
    <source>
        <dbReference type="PIRSR" id="PIRSR601559-50"/>
    </source>
</evidence>
<reference evidence="6 7" key="1">
    <citation type="submission" date="2011-08" db="EMBL/GenBank/DDBJ databases">
        <title>The Genome Sequence of Clostridium hathewayi WAL-18680.</title>
        <authorList>
            <consortium name="The Broad Institute Genome Sequencing Platform"/>
            <person name="Earl A."/>
            <person name="Ward D."/>
            <person name="Feldgarden M."/>
            <person name="Gevers D."/>
            <person name="Finegold S.M."/>
            <person name="Summanen P.H."/>
            <person name="Molitoris D.R."/>
            <person name="Song M."/>
            <person name="Daigneault M."/>
            <person name="Allen-Vercoe E."/>
            <person name="Young S.K."/>
            <person name="Zeng Q."/>
            <person name="Gargeya S."/>
            <person name="Fitzgerald M."/>
            <person name="Haas B."/>
            <person name="Abouelleil A."/>
            <person name="Alvarado L."/>
            <person name="Arachchi H.M."/>
            <person name="Berlin A."/>
            <person name="Brown A."/>
            <person name="Chapman S.B."/>
            <person name="Chen Z."/>
            <person name="Dunbar C."/>
            <person name="Freedman E."/>
            <person name="Gearin G."/>
            <person name="Gellesch M."/>
            <person name="Goldberg J."/>
            <person name="Griggs A."/>
            <person name="Gujja S."/>
            <person name="Heiman D."/>
            <person name="Howarth C."/>
            <person name="Larson L."/>
            <person name="Lui A."/>
            <person name="MacDonald P.J.P."/>
            <person name="Montmayeur A."/>
            <person name="Murphy C."/>
            <person name="Neiman D."/>
            <person name="Pearson M."/>
            <person name="Priest M."/>
            <person name="Roberts A."/>
            <person name="Saif S."/>
            <person name="Shea T."/>
            <person name="Shenoy N."/>
            <person name="Sisk P."/>
            <person name="Stolte C."/>
            <person name="Sykes S."/>
            <person name="Wortman J."/>
            <person name="Nusbaum C."/>
            <person name="Birren B."/>
        </authorList>
    </citation>
    <scope>NUCLEOTIDE SEQUENCE [LARGE SCALE GENOMIC DNA]</scope>
    <source>
        <strain evidence="6 7">WAL-18680</strain>
    </source>
</reference>
<dbReference type="PIRSF" id="PIRSF016839">
    <property type="entry name" value="PhP"/>
    <property type="match status" value="1"/>
</dbReference>
<evidence type="ECO:0000256" key="2">
    <source>
        <dbReference type="ARBA" id="ARBA00022801"/>
    </source>
</evidence>
<comment type="cofactor">
    <cofactor evidence="4">
        <name>a divalent metal cation</name>
        <dbReference type="ChEBI" id="CHEBI:60240"/>
    </cofactor>
    <text evidence="4">Binds 2 divalent metal cations per subunit.</text>
</comment>
<feature type="binding site" evidence="4">
    <location>
        <position position="180"/>
    </location>
    <ligand>
        <name>Zn(2+)</name>
        <dbReference type="ChEBI" id="CHEBI:29105"/>
        <label>2</label>
    </ligand>
</feature>
<accession>G5IBC3</accession>
<keyword evidence="7" id="KW-1185">Reference proteome</keyword>
<feature type="binding site" evidence="4">
    <location>
        <position position="22"/>
    </location>
    <ligand>
        <name>Zn(2+)</name>
        <dbReference type="ChEBI" id="CHEBI:29105"/>
        <label>1</label>
    </ligand>
</feature>
<evidence type="ECO:0000256" key="5">
    <source>
        <dbReference type="PROSITE-ProRule" id="PRU00679"/>
    </source>
</evidence>
<feature type="binding site" description="via carbamate group" evidence="4">
    <location>
        <position position="147"/>
    </location>
    <ligand>
        <name>Zn(2+)</name>
        <dbReference type="ChEBI" id="CHEBI:29105"/>
        <label>2</label>
    </ligand>
</feature>
<dbReference type="PANTHER" id="PTHR10819:SF3">
    <property type="entry name" value="PHOSPHOTRIESTERASE-RELATED PROTEIN"/>
    <property type="match status" value="1"/>
</dbReference>
<evidence type="ECO:0008006" key="8">
    <source>
        <dbReference type="Google" id="ProtNLM"/>
    </source>
</evidence>
<dbReference type="PROSITE" id="PS51347">
    <property type="entry name" value="PHOSPHOTRIESTERASE_2"/>
    <property type="match status" value="1"/>
</dbReference>
<dbReference type="Pfam" id="PF02126">
    <property type="entry name" value="PTE"/>
    <property type="match status" value="1"/>
</dbReference>